<evidence type="ECO:0000313" key="2">
    <source>
        <dbReference type="Proteomes" id="UP000241118"/>
    </source>
</evidence>
<organism evidence="1 2">
    <name type="scientific">Saccharothrix carnea</name>
    <dbReference type="NCBI Taxonomy" id="1280637"/>
    <lineage>
        <taxon>Bacteria</taxon>
        <taxon>Bacillati</taxon>
        <taxon>Actinomycetota</taxon>
        <taxon>Actinomycetes</taxon>
        <taxon>Pseudonocardiales</taxon>
        <taxon>Pseudonocardiaceae</taxon>
        <taxon>Saccharothrix</taxon>
    </lineage>
</organism>
<comment type="caution">
    <text evidence="1">The sequence shown here is derived from an EMBL/GenBank/DDBJ whole genome shotgun (WGS) entry which is preliminary data.</text>
</comment>
<name>A0A2P8IGC2_SACCR</name>
<dbReference type="AlphaFoldDB" id="A0A2P8IGC2"/>
<reference evidence="1 2" key="1">
    <citation type="submission" date="2018-03" db="EMBL/GenBank/DDBJ databases">
        <title>Genomic Encyclopedia of Type Strains, Phase III (KMG-III): the genomes of soil and plant-associated and newly described type strains.</title>
        <authorList>
            <person name="Whitman W."/>
        </authorList>
    </citation>
    <scope>NUCLEOTIDE SEQUENCE [LARGE SCALE GENOMIC DNA]</scope>
    <source>
        <strain evidence="1 2">CGMCC 4.7097</strain>
    </source>
</reference>
<dbReference type="EMBL" id="PYAX01000002">
    <property type="protein sequence ID" value="PSL57509.1"/>
    <property type="molecule type" value="Genomic_DNA"/>
</dbReference>
<sequence>MSDRYPHYCGKPCEFFVVVNILDGVLGEIGPRHARIARIPAPLPRETAGGLRSRSPPTVAQ</sequence>
<gene>
    <name evidence="1" type="ORF">B0I31_102488</name>
</gene>
<accession>A0A2P8IGC2</accession>
<dbReference type="Proteomes" id="UP000241118">
    <property type="component" value="Unassembled WGS sequence"/>
</dbReference>
<proteinExistence type="predicted"/>
<evidence type="ECO:0000313" key="1">
    <source>
        <dbReference type="EMBL" id="PSL57509.1"/>
    </source>
</evidence>
<keyword evidence="2" id="KW-1185">Reference proteome</keyword>
<protein>
    <submittedName>
        <fullName evidence="1">Uncharacterized protein</fullName>
    </submittedName>
</protein>